<dbReference type="Gene3D" id="1.10.10.10">
    <property type="entry name" value="Winged helix-like DNA-binding domain superfamily/Winged helix DNA-binding domain"/>
    <property type="match status" value="1"/>
</dbReference>
<dbReference type="GO" id="GO:0000976">
    <property type="term" value="F:transcription cis-regulatory region binding"/>
    <property type="evidence" value="ECO:0007669"/>
    <property type="project" value="TreeGrafter"/>
</dbReference>
<keyword evidence="5" id="KW-0804">Transcription</keyword>
<evidence type="ECO:0000313" key="9">
    <source>
        <dbReference type="EMBL" id="CDN85741.1"/>
    </source>
</evidence>
<name>A0A1L1PME9_HYDIT</name>
<evidence type="ECO:0000256" key="1">
    <source>
        <dbReference type="ARBA" id="ARBA00022553"/>
    </source>
</evidence>
<dbReference type="InterPro" id="IPR016032">
    <property type="entry name" value="Sig_transdc_resp-reg_C-effctor"/>
</dbReference>
<evidence type="ECO:0000259" key="7">
    <source>
        <dbReference type="PROSITE" id="PS50043"/>
    </source>
</evidence>
<dbReference type="InterPro" id="IPR000792">
    <property type="entry name" value="Tscrpt_reg_LuxR_C"/>
</dbReference>
<evidence type="ECO:0000256" key="2">
    <source>
        <dbReference type="ARBA" id="ARBA00023012"/>
    </source>
</evidence>
<dbReference type="SUPFAM" id="SSF46894">
    <property type="entry name" value="C-terminal effector domain of the bipartite response regulators"/>
    <property type="match status" value="1"/>
</dbReference>
<dbReference type="SUPFAM" id="SSF52172">
    <property type="entry name" value="CheY-like"/>
    <property type="match status" value="1"/>
</dbReference>
<dbReference type="InterPro" id="IPR011006">
    <property type="entry name" value="CheY-like_superfamily"/>
</dbReference>
<dbReference type="GO" id="GO:0006355">
    <property type="term" value="P:regulation of DNA-templated transcription"/>
    <property type="evidence" value="ECO:0007669"/>
    <property type="project" value="InterPro"/>
</dbReference>
<organism evidence="9 10">
    <name type="scientific">Hydrogenophaga intermedia</name>
    <dbReference type="NCBI Taxonomy" id="65786"/>
    <lineage>
        <taxon>Bacteria</taxon>
        <taxon>Pseudomonadati</taxon>
        <taxon>Pseudomonadota</taxon>
        <taxon>Betaproteobacteria</taxon>
        <taxon>Burkholderiales</taxon>
        <taxon>Comamonadaceae</taxon>
        <taxon>Hydrogenophaga</taxon>
    </lineage>
</organism>
<reference evidence="10" key="1">
    <citation type="submission" date="2014-11" db="EMBL/GenBank/DDBJ databases">
        <title>Draft genome sequence of Hydrogenophaga intermedia S1.</title>
        <authorList>
            <person name="Gan H.M."/>
            <person name="Chew T.H."/>
            <person name="Stolz A."/>
        </authorList>
    </citation>
    <scope>NUCLEOTIDE SEQUENCE [LARGE SCALE GENOMIC DNA]</scope>
    <source>
        <strain evidence="10">S1</strain>
    </source>
</reference>
<dbReference type="PROSITE" id="PS50110">
    <property type="entry name" value="RESPONSE_REGULATORY"/>
    <property type="match status" value="1"/>
</dbReference>
<feature type="domain" description="HTH luxR-type" evidence="7">
    <location>
        <begin position="265"/>
        <end position="330"/>
    </location>
</feature>
<dbReference type="CDD" id="cd19920">
    <property type="entry name" value="REC_PA4781-like"/>
    <property type="match status" value="1"/>
</dbReference>
<dbReference type="Pfam" id="PF00196">
    <property type="entry name" value="GerE"/>
    <property type="match status" value="1"/>
</dbReference>
<dbReference type="InterPro" id="IPR036388">
    <property type="entry name" value="WH-like_DNA-bd_sf"/>
</dbReference>
<dbReference type="CDD" id="cd06170">
    <property type="entry name" value="LuxR_C_like"/>
    <property type="match status" value="1"/>
</dbReference>
<dbReference type="Proteomes" id="UP000028878">
    <property type="component" value="Unassembled WGS sequence"/>
</dbReference>
<evidence type="ECO:0000256" key="3">
    <source>
        <dbReference type="ARBA" id="ARBA00023015"/>
    </source>
</evidence>
<keyword evidence="2" id="KW-0902">Two-component regulatory system</keyword>
<dbReference type="EMBL" id="CCAE010000001">
    <property type="protein sequence ID" value="CDN85741.1"/>
    <property type="molecule type" value="Genomic_DNA"/>
</dbReference>
<dbReference type="PROSITE" id="PS50043">
    <property type="entry name" value="HTH_LUXR_2"/>
    <property type="match status" value="1"/>
</dbReference>
<keyword evidence="3" id="KW-0805">Transcription regulation</keyword>
<dbReference type="Gene3D" id="3.40.50.2300">
    <property type="match status" value="1"/>
</dbReference>
<gene>
    <name evidence="9" type="ORF">BN948_00132</name>
</gene>
<dbReference type="PRINTS" id="PR00038">
    <property type="entry name" value="HTHLUXR"/>
</dbReference>
<dbReference type="InterPro" id="IPR001789">
    <property type="entry name" value="Sig_transdc_resp-reg_receiver"/>
</dbReference>
<dbReference type="RefSeq" id="WP_009519967.1">
    <property type="nucleotide sequence ID" value="NZ_CCAE010000001.1"/>
</dbReference>
<dbReference type="AlphaFoldDB" id="A0A1L1PME9"/>
<proteinExistence type="predicted"/>
<feature type="domain" description="Response regulatory" evidence="8">
    <location>
        <begin position="21"/>
        <end position="137"/>
    </location>
</feature>
<evidence type="ECO:0000313" key="10">
    <source>
        <dbReference type="Proteomes" id="UP000028878"/>
    </source>
</evidence>
<accession>A0A1L1PME9</accession>
<protein>
    <submittedName>
        <fullName evidence="9">Response regulator receiver protein</fullName>
    </submittedName>
</protein>
<evidence type="ECO:0000256" key="6">
    <source>
        <dbReference type="PROSITE-ProRule" id="PRU00169"/>
    </source>
</evidence>
<dbReference type="GO" id="GO:0000156">
    <property type="term" value="F:phosphorelay response regulator activity"/>
    <property type="evidence" value="ECO:0007669"/>
    <property type="project" value="TreeGrafter"/>
</dbReference>
<dbReference type="PANTHER" id="PTHR48111">
    <property type="entry name" value="REGULATOR OF RPOS"/>
    <property type="match status" value="1"/>
</dbReference>
<dbReference type="GO" id="GO:0005829">
    <property type="term" value="C:cytosol"/>
    <property type="evidence" value="ECO:0007669"/>
    <property type="project" value="TreeGrafter"/>
</dbReference>
<dbReference type="PANTHER" id="PTHR48111:SF1">
    <property type="entry name" value="TWO-COMPONENT RESPONSE REGULATOR ORR33"/>
    <property type="match status" value="1"/>
</dbReference>
<evidence type="ECO:0000259" key="8">
    <source>
        <dbReference type="PROSITE" id="PS50110"/>
    </source>
</evidence>
<dbReference type="GO" id="GO:0032993">
    <property type="term" value="C:protein-DNA complex"/>
    <property type="evidence" value="ECO:0007669"/>
    <property type="project" value="TreeGrafter"/>
</dbReference>
<keyword evidence="1 6" id="KW-0597">Phosphoprotein</keyword>
<evidence type="ECO:0000256" key="4">
    <source>
        <dbReference type="ARBA" id="ARBA00023125"/>
    </source>
</evidence>
<evidence type="ECO:0000256" key="5">
    <source>
        <dbReference type="ARBA" id="ARBA00023163"/>
    </source>
</evidence>
<sequence length="338" mass="36944">MPEPLDPTPLPARLPRGEHRVVLIVDDVPDNVAPLHDALDEAGYTVLVALDGESAIRRALQALPDVVLLDAVMPGIDGFEVARRLKADPATAGIPIIFMTGLTETEHLEAAFAAGSVDYVTKPIRPREVMARMGVHLKQAREKREGALERSQARHALDAFGYATITVRASDGRLLWQTPLARELLRQHGAGDSLHAPDAVLQWLRRHLADAQALREPPRLTLANGPRRLTFRLHQRVGDEDSDPLGQGDWLIVMQESSDESAFSALSHAFGLTAREAEVLYWVVKGKINRDIADILGASPATVKKHLERIHAKMGVETRTAAAAMAINRVRQLEAPAG</sequence>
<dbReference type="SMART" id="SM00448">
    <property type="entry name" value="REC"/>
    <property type="match status" value="1"/>
</dbReference>
<keyword evidence="4" id="KW-0238">DNA-binding</keyword>
<dbReference type="SMART" id="SM00421">
    <property type="entry name" value="HTH_LUXR"/>
    <property type="match status" value="1"/>
</dbReference>
<feature type="modified residue" description="4-aspartylphosphate" evidence="6">
    <location>
        <position position="70"/>
    </location>
</feature>
<dbReference type="Pfam" id="PF00072">
    <property type="entry name" value="Response_reg"/>
    <property type="match status" value="1"/>
</dbReference>
<dbReference type="InterPro" id="IPR039420">
    <property type="entry name" value="WalR-like"/>
</dbReference>
<keyword evidence="10" id="KW-1185">Reference proteome</keyword>